<keyword evidence="1 10" id="KW-0004">4Fe-4S</keyword>
<evidence type="ECO:0000259" key="11">
    <source>
        <dbReference type="PROSITE" id="PS51918"/>
    </source>
</evidence>
<feature type="binding site" evidence="10">
    <location>
        <position position="24"/>
    </location>
    <ligand>
        <name>S-adenosyl-L-methionine</name>
        <dbReference type="ChEBI" id="CHEBI:59789"/>
    </ligand>
</feature>
<keyword evidence="9 10" id="KW-0456">Lyase</keyword>
<proteinExistence type="inferred from homology"/>
<sequence length="324" mass="36185">MSFHSKVNYLRISVTDRCNLACCYCVPKDQLPLLTHRDIARYEEILRIIQISCRLGITKVRITGGEPLVRRGIVDFIETVAKLEEIQDLSITTNGVLLQKNAHALKAAGLNRINISLDTLKPERFQQITGKDLFNQVWKGIMEVTAQGFSPIKLNTVIMKGTNDDEIDALAGLTLEYPFHIRFIEYMPMGNAAMDLGQQVLIPEIRNTIEHTFGPLQPVERDLNDGPARRFKIPGAKGEIGFISPVSSHFCHECNRLRLTSSGAIRPCLLNNLEYDILTPLRAGATDDELSSIIKKGIRNKPGSHNLGTDNFTRIDSQMFSIGG</sequence>
<feature type="binding site" evidence="10">
    <location>
        <position position="61"/>
    </location>
    <ligand>
        <name>GTP</name>
        <dbReference type="ChEBI" id="CHEBI:37565"/>
    </ligand>
</feature>
<evidence type="ECO:0000256" key="10">
    <source>
        <dbReference type="HAMAP-Rule" id="MF_01225"/>
    </source>
</evidence>
<name>C0Q9U4_DESAH</name>
<keyword evidence="13" id="KW-1185">Reference proteome</keyword>
<dbReference type="GO" id="GO:0005525">
    <property type="term" value="F:GTP binding"/>
    <property type="evidence" value="ECO:0007669"/>
    <property type="project" value="UniProtKB-UniRule"/>
</dbReference>
<dbReference type="CDD" id="cd21117">
    <property type="entry name" value="Twitch_MoaA"/>
    <property type="match status" value="1"/>
</dbReference>
<dbReference type="PANTHER" id="PTHR22960">
    <property type="entry name" value="MOLYBDOPTERIN COFACTOR SYNTHESIS PROTEIN A"/>
    <property type="match status" value="1"/>
</dbReference>
<keyword evidence="8 10" id="KW-0501">Molybdenum cofactor biosynthesis</keyword>
<dbReference type="InterPro" id="IPR006638">
    <property type="entry name" value="Elp3/MiaA/NifB-like_rSAM"/>
</dbReference>
<comment type="function">
    <text evidence="10">Catalyzes the cyclization of GTP to (8S)-3',8-cyclo-7,8-dihydroguanosine 5'-triphosphate.</text>
</comment>
<dbReference type="SFLD" id="SFLDG01386">
    <property type="entry name" value="main_SPASM_domain-containing"/>
    <property type="match status" value="1"/>
</dbReference>
<dbReference type="InterPro" id="IPR013785">
    <property type="entry name" value="Aldolase_TIM"/>
</dbReference>
<keyword evidence="2 10" id="KW-0949">S-adenosyl-L-methionine</keyword>
<dbReference type="PANTHER" id="PTHR22960:SF0">
    <property type="entry name" value="MOLYBDENUM COFACTOR BIOSYNTHESIS PROTEIN 1"/>
    <property type="match status" value="1"/>
</dbReference>
<feature type="binding site" evidence="10">
    <location>
        <begin position="256"/>
        <end position="258"/>
    </location>
    <ligand>
        <name>GTP</name>
        <dbReference type="ChEBI" id="CHEBI:37565"/>
    </ligand>
</feature>
<dbReference type="Gene3D" id="3.20.20.70">
    <property type="entry name" value="Aldolase class I"/>
    <property type="match status" value="1"/>
</dbReference>
<keyword evidence="3 10" id="KW-0479">Metal-binding</keyword>
<keyword evidence="7 10" id="KW-0342">GTP-binding</keyword>
<keyword evidence="4 10" id="KW-0547">Nucleotide-binding</keyword>
<feature type="binding site" evidence="10">
    <location>
        <position position="251"/>
    </location>
    <ligand>
        <name>[4Fe-4S] cluster</name>
        <dbReference type="ChEBI" id="CHEBI:49883"/>
        <label>2</label>
        <note>4Fe-4S-substrate</note>
    </ligand>
</feature>
<feature type="binding site" evidence="10">
    <location>
        <position position="254"/>
    </location>
    <ligand>
        <name>[4Fe-4S] cluster</name>
        <dbReference type="ChEBI" id="CHEBI:49883"/>
        <label>2</label>
        <note>4Fe-4S-substrate</note>
    </ligand>
</feature>
<evidence type="ECO:0000256" key="4">
    <source>
        <dbReference type="ARBA" id="ARBA00022741"/>
    </source>
</evidence>
<dbReference type="Pfam" id="PF04055">
    <property type="entry name" value="Radical_SAM"/>
    <property type="match status" value="1"/>
</dbReference>
<dbReference type="SUPFAM" id="SSF102114">
    <property type="entry name" value="Radical SAM enzymes"/>
    <property type="match status" value="1"/>
</dbReference>
<dbReference type="EC" id="4.1.99.22" evidence="10"/>
<dbReference type="UniPathway" id="UPA00344"/>
<dbReference type="GO" id="GO:0006777">
    <property type="term" value="P:Mo-molybdopterin cofactor biosynthetic process"/>
    <property type="evidence" value="ECO:0007669"/>
    <property type="project" value="UniProtKB-UniRule"/>
</dbReference>
<dbReference type="SFLD" id="SFLDS00029">
    <property type="entry name" value="Radical_SAM"/>
    <property type="match status" value="1"/>
</dbReference>
<dbReference type="eggNOG" id="COG2896">
    <property type="taxonomic scope" value="Bacteria"/>
</dbReference>
<feature type="binding site" evidence="10">
    <location>
        <position position="18"/>
    </location>
    <ligand>
        <name>[4Fe-4S] cluster</name>
        <dbReference type="ChEBI" id="CHEBI:49883"/>
        <label>1</label>
        <note>4Fe-4S-S-AdoMet</note>
    </ligand>
</feature>
<dbReference type="CDD" id="cd01335">
    <property type="entry name" value="Radical_SAM"/>
    <property type="match status" value="1"/>
</dbReference>
<dbReference type="NCBIfam" id="TIGR02666">
    <property type="entry name" value="moaA"/>
    <property type="match status" value="1"/>
</dbReference>
<evidence type="ECO:0000313" key="12">
    <source>
        <dbReference type="EMBL" id="ACN16662.1"/>
    </source>
</evidence>
<dbReference type="InterPro" id="IPR007197">
    <property type="entry name" value="rSAM"/>
</dbReference>
<dbReference type="PROSITE" id="PS51918">
    <property type="entry name" value="RADICAL_SAM"/>
    <property type="match status" value="1"/>
</dbReference>
<dbReference type="SFLD" id="SFLDG01067">
    <property type="entry name" value="SPASM/twitch_domain_containing"/>
    <property type="match status" value="1"/>
</dbReference>
<dbReference type="GO" id="GO:0061798">
    <property type="term" value="F:GTP 3',8'-cyclase activity"/>
    <property type="evidence" value="ECO:0007669"/>
    <property type="project" value="UniProtKB-UniRule"/>
</dbReference>
<dbReference type="GO" id="GO:0051539">
    <property type="term" value="F:4 iron, 4 sulfur cluster binding"/>
    <property type="evidence" value="ECO:0007669"/>
    <property type="project" value="UniProtKB-UniRule"/>
</dbReference>
<dbReference type="InterPro" id="IPR013483">
    <property type="entry name" value="MoaA"/>
</dbReference>
<comment type="cofactor">
    <cofactor evidence="10">
        <name>[4Fe-4S] cluster</name>
        <dbReference type="ChEBI" id="CHEBI:49883"/>
    </cofactor>
    <text evidence="10">Binds 2 [4Fe-4S] clusters. Binds 1 [4Fe-4S] cluster coordinated with 3 cysteines and an exchangeable S-adenosyl-L-methionine and 1 [4Fe-4S] cluster coordinated with 3 cysteines and the GTP-derived substrate.</text>
</comment>
<comment type="similarity">
    <text evidence="10">Belongs to the radical SAM superfamily. MoaA family.</text>
</comment>
<dbReference type="NCBIfam" id="NF001199">
    <property type="entry name" value="PRK00164.2-1"/>
    <property type="match status" value="1"/>
</dbReference>
<evidence type="ECO:0000256" key="5">
    <source>
        <dbReference type="ARBA" id="ARBA00023004"/>
    </source>
</evidence>
<feature type="binding site" evidence="10">
    <location>
        <position position="116"/>
    </location>
    <ligand>
        <name>S-adenosyl-L-methionine</name>
        <dbReference type="ChEBI" id="CHEBI:59789"/>
    </ligand>
</feature>
<dbReference type="OrthoDB" id="9763993at2"/>
<dbReference type="GO" id="GO:0061799">
    <property type="term" value="F:cyclic pyranopterin monophosphate synthase activity"/>
    <property type="evidence" value="ECO:0007669"/>
    <property type="project" value="TreeGrafter"/>
</dbReference>
<dbReference type="Pfam" id="PF06463">
    <property type="entry name" value="Mob_synth_C"/>
    <property type="match status" value="1"/>
</dbReference>
<dbReference type="RefSeq" id="WP_015905412.1">
    <property type="nucleotide sequence ID" value="NC_012108.1"/>
</dbReference>
<feature type="binding site" evidence="10">
    <location>
        <position position="92"/>
    </location>
    <ligand>
        <name>GTP</name>
        <dbReference type="ChEBI" id="CHEBI:37565"/>
    </ligand>
</feature>
<dbReference type="EMBL" id="CP001087">
    <property type="protein sequence ID" value="ACN16662.1"/>
    <property type="molecule type" value="Genomic_DNA"/>
</dbReference>
<evidence type="ECO:0000256" key="8">
    <source>
        <dbReference type="ARBA" id="ARBA00023150"/>
    </source>
</evidence>
<feature type="domain" description="Radical SAM core" evidence="11">
    <location>
        <begin position="2"/>
        <end position="234"/>
    </location>
</feature>
<dbReference type="KEGG" id="dat:HRM2_35970"/>
<gene>
    <name evidence="10" type="primary">moaA</name>
    <name evidence="12" type="synonym">moaA2</name>
    <name evidence="12" type="ordered locus">HRM2_35970</name>
</gene>
<evidence type="ECO:0000256" key="1">
    <source>
        <dbReference type="ARBA" id="ARBA00022485"/>
    </source>
</evidence>
<dbReference type="Proteomes" id="UP000000442">
    <property type="component" value="Chromosome"/>
</dbReference>
<dbReference type="STRING" id="177437.HRM2_35970"/>
<evidence type="ECO:0000256" key="7">
    <source>
        <dbReference type="ARBA" id="ARBA00023134"/>
    </source>
</evidence>
<comment type="catalytic activity">
    <reaction evidence="10">
        <text>GTP + AH2 + S-adenosyl-L-methionine = (8S)-3',8-cyclo-7,8-dihydroguanosine 5'-triphosphate + 5'-deoxyadenosine + L-methionine + A + H(+)</text>
        <dbReference type="Rhea" id="RHEA:49576"/>
        <dbReference type="ChEBI" id="CHEBI:13193"/>
        <dbReference type="ChEBI" id="CHEBI:15378"/>
        <dbReference type="ChEBI" id="CHEBI:17319"/>
        <dbReference type="ChEBI" id="CHEBI:17499"/>
        <dbReference type="ChEBI" id="CHEBI:37565"/>
        <dbReference type="ChEBI" id="CHEBI:57844"/>
        <dbReference type="ChEBI" id="CHEBI:59789"/>
        <dbReference type="ChEBI" id="CHEBI:131766"/>
        <dbReference type="EC" id="4.1.99.22"/>
    </reaction>
</comment>
<dbReference type="InterPro" id="IPR010505">
    <property type="entry name" value="MoaA_twitch"/>
</dbReference>
<organism evidence="12 13">
    <name type="scientific">Desulforapulum autotrophicum (strain ATCC 43914 / DSM 3382 / VKM B-1955 / HRM2)</name>
    <name type="common">Desulfobacterium autotrophicum</name>
    <dbReference type="NCBI Taxonomy" id="177437"/>
    <lineage>
        <taxon>Bacteria</taxon>
        <taxon>Pseudomonadati</taxon>
        <taxon>Thermodesulfobacteriota</taxon>
        <taxon>Desulfobacteria</taxon>
        <taxon>Desulfobacterales</taxon>
        <taxon>Desulfobacteraceae</taxon>
        <taxon>Desulforapulum</taxon>
    </lineage>
</organism>
<dbReference type="InterPro" id="IPR040064">
    <property type="entry name" value="MoaA-like"/>
</dbReference>
<feature type="binding site" evidence="10">
    <location>
        <position position="65"/>
    </location>
    <ligand>
        <name>S-adenosyl-L-methionine</name>
        <dbReference type="ChEBI" id="CHEBI:59789"/>
    </ligand>
</feature>
<feature type="binding site" evidence="10">
    <location>
        <position position="268"/>
    </location>
    <ligand>
        <name>[4Fe-4S] cluster</name>
        <dbReference type="ChEBI" id="CHEBI:49883"/>
        <label>2</label>
        <note>4Fe-4S-substrate</note>
    </ligand>
</feature>
<feature type="binding site" evidence="10">
    <location>
        <position position="11"/>
    </location>
    <ligand>
        <name>GTP</name>
        <dbReference type="ChEBI" id="CHEBI:37565"/>
    </ligand>
</feature>
<accession>C0Q9U4</accession>
<evidence type="ECO:0000256" key="3">
    <source>
        <dbReference type="ARBA" id="ARBA00022723"/>
    </source>
</evidence>
<dbReference type="SFLD" id="SFLDG01383">
    <property type="entry name" value="cyclic_pyranopterin_phosphate"/>
    <property type="match status" value="1"/>
</dbReference>
<evidence type="ECO:0000256" key="6">
    <source>
        <dbReference type="ARBA" id="ARBA00023014"/>
    </source>
</evidence>
<protein>
    <recommendedName>
        <fullName evidence="10">GTP 3',8-cyclase</fullName>
        <ecNumber evidence="10">4.1.99.22</ecNumber>
    </recommendedName>
    <alternativeName>
        <fullName evidence="10">Molybdenum cofactor biosynthesis protein A</fullName>
    </alternativeName>
</protein>
<feature type="binding site" evidence="10">
    <location>
        <position position="187"/>
    </location>
    <ligand>
        <name>S-adenosyl-L-methionine</name>
        <dbReference type="ChEBI" id="CHEBI:59789"/>
    </ligand>
</feature>
<feature type="binding site" evidence="10">
    <location>
        <position position="153"/>
    </location>
    <ligand>
        <name>GTP</name>
        <dbReference type="ChEBI" id="CHEBI:37565"/>
    </ligand>
</feature>
<dbReference type="HOGENOM" id="CLU_009273_0_1_7"/>
<comment type="pathway">
    <text evidence="10">Cofactor biosynthesis; molybdopterin biosynthesis.</text>
</comment>
<dbReference type="InterPro" id="IPR050105">
    <property type="entry name" value="MoCo_biosynth_MoaA/MoaC"/>
</dbReference>
<evidence type="ECO:0000256" key="2">
    <source>
        <dbReference type="ARBA" id="ARBA00022691"/>
    </source>
</evidence>
<keyword evidence="6 10" id="KW-0411">Iron-sulfur</keyword>
<dbReference type="HAMAP" id="MF_01225_B">
    <property type="entry name" value="MoaA_B"/>
    <property type="match status" value="1"/>
</dbReference>
<evidence type="ECO:0000256" key="9">
    <source>
        <dbReference type="ARBA" id="ARBA00023239"/>
    </source>
</evidence>
<dbReference type="SMART" id="SM00729">
    <property type="entry name" value="Elp3"/>
    <property type="match status" value="1"/>
</dbReference>
<dbReference type="InterPro" id="IPR058240">
    <property type="entry name" value="rSAM_sf"/>
</dbReference>
<dbReference type="GO" id="GO:1904047">
    <property type="term" value="F:S-adenosyl-L-methionine binding"/>
    <property type="evidence" value="ECO:0007669"/>
    <property type="project" value="UniProtKB-UniRule"/>
</dbReference>
<feature type="binding site" evidence="10">
    <location>
        <position position="22"/>
    </location>
    <ligand>
        <name>[4Fe-4S] cluster</name>
        <dbReference type="ChEBI" id="CHEBI:49883"/>
        <label>1</label>
        <note>4Fe-4S-S-AdoMet</note>
    </ligand>
</feature>
<keyword evidence="5 10" id="KW-0408">Iron</keyword>
<dbReference type="AlphaFoldDB" id="C0Q9U4"/>
<evidence type="ECO:0000313" key="13">
    <source>
        <dbReference type="Proteomes" id="UP000000442"/>
    </source>
</evidence>
<dbReference type="GO" id="GO:0046872">
    <property type="term" value="F:metal ion binding"/>
    <property type="evidence" value="ECO:0007669"/>
    <property type="project" value="UniProtKB-KW"/>
</dbReference>
<reference evidence="12 13" key="1">
    <citation type="journal article" date="2009" name="Environ. Microbiol.">
        <title>Genome sequence of Desulfobacterium autotrophicum HRM2, a marine sulfate reducer oxidizing organic carbon completely to carbon dioxide.</title>
        <authorList>
            <person name="Strittmatter A.W."/>
            <person name="Liesegang H."/>
            <person name="Rabus R."/>
            <person name="Decker I."/>
            <person name="Amann J."/>
            <person name="Andres S."/>
            <person name="Henne A."/>
            <person name="Fricke W.F."/>
            <person name="Martinez-Arias R."/>
            <person name="Bartels D."/>
            <person name="Goesmann A."/>
            <person name="Krause L."/>
            <person name="Puehler A."/>
            <person name="Klenk H.P."/>
            <person name="Richter M."/>
            <person name="Schuler M."/>
            <person name="Gloeckner F.O."/>
            <person name="Meyerdierks A."/>
            <person name="Gottschalk G."/>
            <person name="Amann R."/>
        </authorList>
    </citation>
    <scope>NUCLEOTIDE SEQUENCE [LARGE SCALE GENOMIC DNA]</scope>
    <source>
        <strain evidence="13">ATCC 43914 / DSM 3382 / HRM2</strain>
    </source>
</reference>
<feature type="binding site" evidence="10">
    <location>
        <position position="25"/>
    </location>
    <ligand>
        <name>[4Fe-4S] cluster</name>
        <dbReference type="ChEBI" id="CHEBI:49883"/>
        <label>1</label>
        <note>4Fe-4S-S-AdoMet</note>
    </ligand>
</feature>
<comment type="subunit">
    <text evidence="10">Monomer and homodimer.</text>
</comment>